<keyword evidence="10" id="KW-1185">Reference proteome</keyword>
<dbReference type="InterPro" id="IPR002227">
    <property type="entry name" value="Tyrosinase_Cu-bd"/>
</dbReference>
<evidence type="ECO:0000313" key="9">
    <source>
        <dbReference type="Proteomes" id="UP000520513"/>
    </source>
</evidence>
<accession>A0A7X1AJN0</accession>
<evidence type="ECO:0000313" key="8">
    <source>
        <dbReference type="EMBL" id="MBC2406415.1"/>
    </source>
</evidence>
<dbReference type="PANTHER" id="PTHR11474">
    <property type="entry name" value="TYROSINASE FAMILY MEMBER"/>
    <property type="match status" value="1"/>
</dbReference>
<dbReference type="PROSITE" id="PS00498">
    <property type="entry name" value="TYROSINASE_2"/>
    <property type="match status" value="1"/>
</dbReference>
<dbReference type="AlphaFoldDB" id="A0A7X1AJN0"/>
<dbReference type="EMBL" id="JAAXCY010000003">
    <property type="protein sequence ID" value="MBC2405779.1"/>
    <property type="molecule type" value="Genomic_DNA"/>
</dbReference>
<proteinExistence type="inferred from homology"/>
<evidence type="ECO:0000259" key="4">
    <source>
        <dbReference type="PROSITE" id="PS00497"/>
    </source>
</evidence>
<dbReference type="GO" id="GO:0016491">
    <property type="term" value="F:oxidoreductase activity"/>
    <property type="evidence" value="ECO:0007669"/>
    <property type="project" value="InterPro"/>
</dbReference>
<dbReference type="PRINTS" id="PR00092">
    <property type="entry name" value="TYROSINASE"/>
</dbReference>
<evidence type="ECO:0000256" key="1">
    <source>
        <dbReference type="ARBA" id="ARBA00009928"/>
    </source>
</evidence>
<organism evidence="7 9">
    <name type="scientific">Pseudomonas cremoris</name>
    <dbReference type="NCBI Taxonomy" id="2724178"/>
    <lineage>
        <taxon>Bacteria</taxon>
        <taxon>Pseudomonadati</taxon>
        <taxon>Pseudomonadota</taxon>
        <taxon>Gammaproteobacteria</taxon>
        <taxon>Pseudomonadales</taxon>
        <taxon>Pseudomonadaceae</taxon>
        <taxon>Pseudomonas</taxon>
    </lineage>
</organism>
<dbReference type="EMBL" id="JAAXCZ010000005">
    <property type="protein sequence ID" value="MBC2381810.1"/>
    <property type="molecule type" value="Genomic_DNA"/>
</dbReference>
<comment type="caution">
    <text evidence="7">The sequence shown here is derived from an EMBL/GenBank/DDBJ whole genome shotgun (WGS) entry which is preliminary data.</text>
</comment>
<dbReference type="Pfam" id="PF00264">
    <property type="entry name" value="Tyrosinase"/>
    <property type="match status" value="1"/>
</dbReference>
<dbReference type="Gene3D" id="1.10.1280.10">
    <property type="entry name" value="Di-copper center containing domain from catechol oxidase"/>
    <property type="match status" value="1"/>
</dbReference>
<dbReference type="EMBL" id="JAAXCY010000004">
    <property type="protein sequence ID" value="MBC2406415.1"/>
    <property type="molecule type" value="Genomic_DNA"/>
</dbReference>
<name>A0A7X1AJN0_9PSED</name>
<dbReference type="InterPro" id="IPR008922">
    <property type="entry name" value="Di-copper_centre_dom_sf"/>
</dbReference>
<keyword evidence="2" id="KW-0479">Metal-binding</keyword>
<gene>
    <name evidence="6" type="ORF">HF209_12725</name>
    <name evidence="7" type="ORF">HF257_07175</name>
    <name evidence="8" type="ORF">HF257_10405</name>
</gene>
<evidence type="ECO:0000313" key="10">
    <source>
        <dbReference type="Proteomes" id="UP000534677"/>
    </source>
</evidence>
<evidence type="ECO:0000259" key="5">
    <source>
        <dbReference type="PROSITE" id="PS00498"/>
    </source>
</evidence>
<dbReference type="SUPFAM" id="SSF48056">
    <property type="entry name" value="Di-copper centre-containing domain"/>
    <property type="match status" value="1"/>
</dbReference>
<dbReference type="PROSITE" id="PS00497">
    <property type="entry name" value="TYROSINASE_1"/>
    <property type="match status" value="1"/>
</dbReference>
<dbReference type="Proteomes" id="UP000534677">
    <property type="component" value="Unassembled WGS sequence"/>
</dbReference>
<keyword evidence="3" id="KW-0186">Copper</keyword>
<dbReference type="Proteomes" id="UP000520513">
    <property type="component" value="Unassembled WGS sequence"/>
</dbReference>
<feature type="domain" description="Tyrosinase copper-binding" evidence="4">
    <location>
        <begin position="63"/>
        <end position="80"/>
    </location>
</feature>
<evidence type="ECO:0000313" key="7">
    <source>
        <dbReference type="EMBL" id="MBC2405779.1"/>
    </source>
</evidence>
<comment type="similarity">
    <text evidence="1">Belongs to the tyrosinase family.</text>
</comment>
<dbReference type="PANTHER" id="PTHR11474:SF126">
    <property type="entry name" value="TYROSINASE-LIKE PROTEIN TYR-1-RELATED"/>
    <property type="match status" value="1"/>
</dbReference>
<dbReference type="GO" id="GO:0046872">
    <property type="term" value="F:metal ion binding"/>
    <property type="evidence" value="ECO:0007669"/>
    <property type="project" value="UniProtKB-KW"/>
</dbReference>
<evidence type="ECO:0000256" key="3">
    <source>
        <dbReference type="ARBA" id="ARBA00023008"/>
    </source>
</evidence>
<protein>
    <submittedName>
        <fullName evidence="7">Tyrosinase family protein</fullName>
    </submittedName>
</protein>
<evidence type="ECO:0000313" key="6">
    <source>
        <dbReference type="EMBL" id="MBC2381810.1"/>
    </source>
</evidence>
<feature type="domain" description="Tyrosinase copper-binding" evidence="5">
    <location>
        <begin position="213"/>
        <end position="224"/>
    </location>
</feature>
<sequence length="319" mass="35882">MDIRINHRNMTREQKNTLVEAMLRLKNDTPSVLRPGHQNRYDDFVQVHKNAMGGPGQFAPMPHRSPLFFPWHRVFLRQFERALQITANDTSITLPFWDWTLNGPNDPFTSSFLGGNGDRAQDDRVVTGPFAQQAGRFDVNIWDLDIGDPGLRREFGNEAGAHLPDNDQVSAALSKTPYAGGPDSWVNFCEGMLHDPVHRWVGGNMSFPTSPNDPVFFLHHCYLDLLWERWKRQHPTSAPYLPQNGVPGMDQEATLVFHATGSTAPWEKTWTVNEVITTEALDYTYGVFTSPPPTCLPQPPVCQPTPGPVVDLIADEVTI</sequence>
<reference evidence="9 10" key="1">
    <citation type="submission" date="2020-04" db="EMBL/GenBank/DDBJ databases">
        <title>Pseudomonas crami sp. nov., a novel proteolytic bacterial species isolated from cream.</title>
        <authorList>
            <person name="Hofmann K."/>
            <person name="Woller A."/>
            <person name="Huptas C."/>
            <person name="Wenning M."/>
            <person name="Scherer S."/>
            <person name="Doll E.V."/>
        </authorList>
    </citation>
    <scope>NUCLEOTIDE SEQUENCE [LARGE SCALE GENOMIC DNA]</scope>
    <source>
        <strain evidence="6 10">WS 5096</strain>
        <strain evidence="7 9">WS 5106</strain>
    </source>
</reference>
<evidence type="ECO:0000256" key="2">
    <source>
        <dbReference type="ARBA" id="ARBA00022723"/>
    </source>
</evidence>
<dbReference type="InterPro" id="IPR050316">
    <property type="entry name" value="Tyrosinase/Hemocyanin"/>
</dbReference>
<dbReference type="RefSeq" id="WP_185707664.1">
    <property type="nucleotide sequence ID" value="NZ_JAAXCY010000003.1"/>
</dbReference>